<evidence type="ECO:0000256" key="1">
    <source>
        <dbReference type="SAM" id="Phobius"/>
    </source>
</evidence>
<dbReference type="RefSeq" id="WP_091698113.1">
    <property type="nucleotide sequence ID" value="NZ_FPBF01000010.1"/>
</dbReference>
<gene>
    <name evidence="2" type="ORF">SAMN04489724_0093</name>
</gene>
<feature type="transmembrane region" description="Helical" evidence="1">
    <location>
        <begin position="168"/>
        <end position="188"/>
    </location>
</feature>
<feature type="transmembrane region" description="Helical" evidence="1">
    <location>
        <begin position="194"/>
        <end position="213"/>
    </location>
</feature>
<feature type="transmembrane region" description="Helical" evidence="1">
    <location>
        <begin position="37"/>
        <end position="54"/>
    </location>
</feature>
<feature type="transmembrane region" description="Helical" evidence="1">
    <location>
        <begin position="12"/>
        <end position="31"/>
    </location>
</feature>
<accession>A0A1I7E576</accession>
<keyword evidence="1" id="KW-0472">Membrane</keyword>
<evidence type="ECO:0000313" key="2">
    <source>
        <dbReference type="EMBL" id="SFU19076.1"/>
    </source>
</evidence>
<protein>
    <submittedName>
        <fullName evidence="2">Uncharacterized protein</fullName>
    </submittedName>
</protein>
<keyword evidence="1" id="KW-0812">Transmembrane</keyword>
<dbReference type="Proteomes" id="UP000199673">
    <property type="component" value="Unassembled WGS sequence"/>
</dbReference>
<reference evidence="3" key="1">
    <citation type="submission" date="2016-10" db="EMBL/GenBank/DDBJ databases">
        <authorList>
            <person name="Varghese N."/>
            <person name="Submissions S."/>
        </authorList>
    </citation>
    <scope>NUCLEOTIDE SEQUENCE [LARGE SCALE GENOMIC DNA]</scope>
    <source>
        <strain evidence="3">DSM 23445</strain>
    </source>
</reference>
<dbReference type="AlphaFoldDB" id="A0A1I7E576"/>
<name>A0A1I7E576_9BACT</name>
<organism evidence="2 3">
    <name type="scientific">Algoriphagus locisalis</name>
    <dbReference type="NCBI Taxonomy" id="305507"/>
    <lineage>
        <taxon>Bacteria</taxon>
        <taxon>Pseudomonadati</taxon>
        <taxon>Bacteroidota</taxon>
        <taxon>Cytophagia</taxon>
        <taxon>Cytophagales</taxon>
        <taxon>Cyclobacteriaceae</taxon>
        <taxon>Algoriphagus</taxon>
    </lineage>
</organism>
<proteinExistence type="predicted"/>
<keyword evidence="3" id="KW-1185">Reference proteome</keyword>
<sequence length="217" mass="25136">MNSKTYNIHVYSFWCLVIQMSVGWILPLILFSKTQGIEFIALFVTANLFAYFLARKFGLRPIEITFDTNAITFKYLRSGTKKIDIDKIKAFSDFNFGGDKTFKLKLANRNITLYKSRVWNKNDDFEALLWDFKNFIRNQTAHDSTTSDFYKNSRKGIEYNDFFQTKPAVILFFFALLTIATLTYLMVINKINSYSGSLLVIAGLIGYIGSYLARKKN</sequence>
<keyword evidence="1" id="KW-1133">Transmembrane helix</keyword>
<dbReference type="EMBL" id="FPBF01000010">
    <property type="protein sequence ID" value="SFU19076.1"/>
    <property type="molecule type" value="Genomic_DNA"/>
</dbReference>
<evidence type="ECO:0000313" key="3">
    <source>
        <dbReference type="Proteomes" id="UP000199673"/>
    </source>
</evidence>